<reference evidence="2 3" key="1">
    <citation type="submission" date="2019-05" db="EMBL/GenBank/DDBJ databases">
        <title>Emergence of the Ug99 lineage of the wheat stem rust pathogen through somatic hybridization.</title>
        <authorList>
            <person name="Li F."/>
            <person name="Upadhyaya N.M."/>
            <person name="Sperschneider J."/>
            <person name="Matny O."/>
            <person name="Nguyen-Phuc H."/>
            <person name="Mago R."/>
            <person name="Raley C."/>
            <person name="Miller M.E."/>
            <person name="Silverstein K.A.T."/>
            <person name="Henningsen E."/>
            <person name="Hirsch C.D."/>
            <person name="Visser B."/>
            <person name="Pretorius Z.A."/>
            <person name="Steffenson B.J."/>
            <person name="Schwessinger B."/>
            <person name="Dodds P.N."/>
            <person name="Figueroa M."/>
        </authorList>
    </citation>
    <scope>NUCLEOTIDE SEQUENCE [LARGE SCALE GENOMIC DNA]</scope>
    <source>
        <strain evidence="2 3">Ug99</strain>
    </source>
</reference>
<comment type="caution">
    <text evidence="2">The sequence shown here is derived from an EMBL/GenBank/DDBJ whole genome shotgun (WGS) entry which is preliminary data.</text>
</comment>
<name>A0A5B0LK88_PUCGR</name>
<accession>A0A5B0LK88</accession>
<organism evidence="2 3">
    <name type="scientific">Puccinia graminis f. sp. tritici</name>
    <dbReference type="NCBI Taxonomy" id="56615"/>
    <lineage>
        <taxon>Eukaryota</taxon>
        <taxon>Fungi</taxon>
        <taxon>Dikarya</taxon>
        <taxon>Basidiomycota</taxon>
        <taxon>Pucciniomycotina</taxon>
        <taxon>Pucciniomycetes</taxon>
        <taxon>Pucciniales</taxon>
        <taxon>Pucciniaceae</taxon>
        <taxon>Puccinia</taxon>
    </lineage>
</organism>
<sequence length="107" mass="11279">MAPAGAAQPMILLDPSPALMSPPAGPVNSIRPGCTLTRHTLAGGPPSHGCGDAMRPQNQHASRPTSHAPYRRLTSARPKCSLQSAWHQHNRCPLRPAVGEHSHGACE</sequence>
<dbReference type="Proteomes" id="UP000325313">
    <property type="component" value="Unassembled WGS sequence"/>
</dbReference>
<feature type="region of interest" description="Disordered" evidence="1">
    <location>
        <begin position="39"/>
        <end position="77"/>
    </location>
</feature>
<evidence type="ECO:0000256" key="1">
    <source>
        <dbReference type="SAM" id="MobiDB-lite"/>
    </source>
</evidence>
<proteinExistence type="predicted"/>
<dbReference type="AlphaFoldDB" id="A0A5B0LK88"/>
<gene>
    <name evidence="2" type="ORF">PGTUg99_000999</name>
</gene>
<evidence type="ECO:0000313" key="3">
    <source>
        <dbReference type="Proteomes" id="UP000325313"/>
    </source>
</evidence>
<dbReference type="EMBL" id="VDEP01000516">
    <property type="protein sequence ID" value="KAA1064058.1"/>
    <property type="molecule type" value="Genomic_DNA"/>
</dbReference>
<evidence type="ECO:0000313" key="2">
    <source>
        <dbReference type="EMBL" id="KAA1064058.1"/>
    </source>
</evidence>
<protein>
    <submittedName>
        <fullName evidence="2">Uncharacterized protein</fullName>
    </submittedName>
</protein>
<feature type="compositionally biased region" description="Polar residues" evidence="1">
    <location>
        <begin position="56"/>
        <end position="65"/>
    </location>
</feature>